<gene>
    <name evidence="1" type="ORF">INT46_006506</name>
</gene>
<reference evidence="1" key="1">
    <citation type="submission" date="2020-12" db="EMBL/GenBank/DDBJ databases">
        <title>Metabolic potential, ecology and presence of endohyphal bacteria is reflected in genomic diversity of Mucoromycotina.</title>
        <authorList>
            <person name="Muszewska A."/>
            <person name="Okrasinska A."/>
            <person name="Steczkiewicz K."/>
            <person name="Drgas O."/>
            <person name="Orlowska M."/>
            <person name="Perlinska-Lenart U."/>
            <person name="Aleksandrzak-Piekarczyk T."/>
            <person name="Szatraj K."/>
            <person name="Zielenkiewicz U."/>
            <person name="Pilsyk S."/>
            <person name="Malc E."/>
            <person name="Mieczkowski P."/>
            <person name="Kruszewska J.S."/>
            <person name="Biernat P."/>
            <person name="Pawlowska J."/>
        </authorList>
    </citation>
    <scope>NUCLEOTIDE SEQUENCE</scope>
    <source>
        <strain evidence="1">CBS 226.32</strain>
    </source>
</reference>
<protein>
    <submittedName>
        <fullName evidence="1">Uncharacterized protein</fullName>
    </submittedName>
</protein>
<keyword evidence="2" id="KW-1185">Reference proteome</keyword>
<accession>A0A8H7QCL9</accession>
<name>A0A8H7QCL9_9FUNG</name>
<evidence type="ECO:0000313" key="2">
    <source>
        <dbReference type="Proteomes" id="UP000650833"/>
    </source>
</evidence>
<proteinExistence type="predicted"/>
<comment type="caution">
    <text evidence="1">The sequence shown here is derived from an EMBL/GenBank/DDBJ whole genome shotgun (WGS) entry which is preliminary data.</text>
</comment>
<sequence>MQDPESWDVHVPAVLYAYRTKVHQKLKISPYEMLFGQEIGTGDPILELGRELGFERYSKLTDRNRLNELLYRTDNSENNKQNTIHEKLYKPGDIVVKLRQSKKNKLDSNYEPKQFKIIASYSNNTYKLCDMNGQLLKRHLNHANIKKVEINSQQVHHMGGE</sequence>
<dbReference type="Gene3D" id="3.30.420.10">
    <property type="entry name" value="Ribonuclease H-like superfamily/Ribonuclease H"/>
    <property type="match status" value="1"/>
</dbReference>
<dbReference type="InterPro" id="IPR036397">
    <property type="entry name" value="RNaseH_sf"/>
</dbReference>
<dbReference type="EMBL" id="JAEPRC010001133">
    <property type="protein sequence ID" value="KAG2189896.1"/>
    <property type="molecule type" value="Genomic_DNA"/>
</dbReference>
<dbReference type="OrthoDB" id="2283696at2759"/>
<evidence type="ECO:0000313" key="1">
    <source>
        <dbReference type="EMBL" id="KAG2189896.1"/>
    </source>
</evidence>
<dbReference type="AlphaFoldDB" id="A0A8H7QCL9"/>
<organism evidence="1 2">
    <name type="scientific">Mucor plumbeus</name>
    <dbReference type="NCBI Taxonomy" id="97098"/>
    <lineage>
        <taxon>Eukaryota</taxon>
        <taxon>Fungi</taxon>
        <taxon>Fungi incertae sedis</taxon>
        <taxon>Mucoromycota</taxon>
        <taxon>Mucoromycotina</taxon>
        <taxon>Mucoromycetes</taxon>
        <taxon>Mucorales</taxon>
        <taxon>Mucorineae</taxon>
        <taxon>Mucoraceae</taxon>
        <taxon>Mucor</taxon>
    </lineage>
</organism>
<dbReference type="GO" id="GO:0003676">
    <property type="term" value="F:nucleic acid binding"/>
    <property type="evidence" value="ECO:0007669"/>
    <property type="project" value="InterPro"/>
</dbReference>
<dbReference type="Proteomes" id="UP000650833">
    <property type="component" value="Unassembled WGS sequence"/>
</dbReference>